<dbReference type="Pfam" id="PF01541">
    <property type="entry name" value="GIY-YIG"/>
    <property type="match status" value="1"/>
</dbReference>
<dbReference type="Pfam" id="PF09848">
    <property type="entry name" value="SLFN-g3_helicase"/>
    <property type="match status" value="1"/>
</dbReference>
<evidence type="ECO:0000259" key="1">
    <source>
        <dbReference type="PROSITE" id="PS50164"/>
    </source>
</evidence>
<dbReference type="InterPro" id="IPR000305">
    <property type="entry name" value="GIY-YIG_endonuc"/>
</dbReference>
<dbReference type="Proteomes" id="UP000469380">
    <property type="component" value="Unassembled WGS sequence"/>
</dbReference>
<feature type="domain" description="GIY-YIG" evidence="1">
    <location>
        <begin position="39"/>
        <end position="112"/>
    </location>
</feature>
<gene>
    <name evidence="2" type="ORF">GT464_09560</name>
</gene>
<dbReference type="SMART" id="SM00487">
    <property type="entry name" value="DEXDc"/>
    <property type="match status" value="1"/>
</dbReference>
<dbReference type="SUPFAM" id="SSF52540">
    <property type="entry name" value="P-loop containing nucleoside triphosphate hydrolases"/>
    <property type="match status" value="1"/>
</dbReference>
<evidence type="ECO:0000313" key="2">
    <source>
        <dbReference type="EMBL" id="MZJ40178.1"/>
    </source>
</evidence>
<organism evidence="2 3">
    <name type="scientific">Collinsella aerofaciens</name>
    <dbReference type="NCBI Taxonomy" id="74426"/>
    <lineage>
        <taxon>Bacteria</taxon>
        <taxon>Bacillati</taxon>
        <taxon>Actinomycetota</taxon>
        <taxon>Coriobacteriia</taxon>
        <taxon>Coriobacteriales</taxon>
        <taxon>Coriobacteriaceae</taxon>
        <taxon>Collinsella</taxon>
    </lineage>
</organism>
<dbReference type="AlphaFoldDB" id="A0A6N9JLM2"/>
<dbReference type="Gene3D" id="3.40.50.300">
    <property type="entry name" value="P-loop containing nucleotide triphosphate hydrolases"/>
    <property type="match status" value="1"/>
</dbReference>
<dbReference type="SUPFAM" id="SSF82771">
    <property type="entry name" value="GIY-YIG endonuclease"/>
    <property type="match status" value="1"/>
</dbReference>
<name>A0A6N9JLM2_9ACTN</name>
<dbReference type="Gene3D" id="3.40.1440.10">
    <property type="entry name" value="GIY-YIG endonuclease"/>
    <property type="match status" value="1"/>
</dbReference>
<sequence length="580" mass="66776">MSNEFALRQYTLPLPQPFETSKSLQDFGTPKPGSHHDESWPVLYILTNSKNKTAYIGQTTNYRRRMKQHAANVDKDFDRTLLIDNPTFNQSATFEFENRLIELFCADEKYQVTNANNGYAQFDYFERPQYRQKFRDLWTKLREENYAIHPIEELENTDLFKFSPFKTLTPDQYETIEAIYRRLEQEHEDIKHGGPKKERVTVVNGAPGTGKTILAISLMFKIKNEPNLSGLRVGFVTPMESLSKTLKKLTHFLPGLKPGDILSPSDVTKNDRYDILLVDEAHRLGNYLTAGAGIGAFYNTCERLNLPRTSNQVDWIFKCCDKSYLFYDPKQQVRASGLNRDGLEQRLNQLEEAGIETEEFNLSTQMRVRGGDEYLDFVYDLLDNKAYMHAGMKFDELFASQPYDSQTGDPDSDIPRYQFGIVDRFEDFCSLQQAKEKEVGLSRMTAGFAWKWESKSNKDAFDIVIEGIPKRWNSTQKDWVNSANAVNEVGCIHTVQGYDLNYGFVILGPDIYYDSNKDAVYVNRANFKDAVAKKKASDDDLQKIIVNAYYVLMTRGMLGTYLYVCDPALKEHLSRYIPVV</sequence>
<dbReference type="RefSeq" id="WP_161160982.1">
    <property type="nucleotide sequence ID" value="NZ_WWSR01000020.1"/>
</dbReference>
<dbReference type="InterPro" id="IPR014001">
    <property type="entry name" value="Helicase_ATP-bd"/>
</dbReference>
<dbReference type="InterPro" id="IPR027417">
    <property type="entry name" value="P-loop_NTPase"/>
</dbReference>
<dbReference type="CDD" id="cd10439">
    <property type="entry name" value="GIY-YIG_COG3410"/>
    <property type="match status" value="1"/>
</dbReference>
<dbReference type="PROSITE" id="PS50164">
    <property type="entry name" value="GIY_YIG"/>
    <property type="match status" value="1"/>
</dbReference>
<protein>
    <submittedName>
        <fullName evidence="2">DUF2075 domain-containing protein</fullName>
    </submittedName>
</protein>
<proteinExistence type="predicted"/>
<dbReference type="InterPro" id="IPR035901">
    <property type="entry name" value="GIY-YIG_endonuc_sf"/>
</dbReference>
<dbReference type="EMBL" id="WWSR01000020">
    <property type="protein sequence ID" value="MZJ40178.1"/>
    <property type="molecule type" value="Genomic_DNA"/>
</dbReference>
<accession>A0A6N9JLM2</accession>
<comment type="caution">
    <text evidence="2">The sequence shown here is derived from an EMBL/GenBank/DDBJ whole genome shotgun (WGS) entry which is preliminary data.</text>
</comment>
<reference evidence="2 3" key="1">
    <citation type="journal article" date="2019" name="Nat. Med.">
        <title>A library of human gut bacterial isolates paired with longitudinal multiomics data enables mechanistic microbiome research.</title>
        <authorList>
            <person name="Poyet M."/>
            <person name="Groussin M."/>
            <person name="Gibbons S.M."/>
            <person name="Avila-Pacheco J."/>
            <person name="Jiang X."/>
            <person name="Kearney S.M."/>
            <person name="Perrotta A.R."/>
            <person name="Berdy B."/>
            <person name="Zhao S."/>
            <person name="Lieberman T.D."/>
            <person name="Swanson P.K."/>
            <person name="Smith M."/>
            <person name="Roesemann S."/>
            <person name="Alexander J.E."/>
            <person name="Rich S.A."/>
            <person name="Livny J."/>
            <person name="Vlamakis H."/>
            <person name="Clish C."/>
            <person name="Bullock K."/>
            <person name="Deik A."/>
            <person name="Scott J."/>
            <person name="Pierce K.A."/>
            <person name="Xavier R.J."/>
            <person name="Alm E.J."/>
        </authorList>
    </citation>
    <scope>NUCLEOTIDE SEQUENCE [LARGE SCALE GENOMIC DNA]</scope>
    <source>
        <strain evidence="2 3">BIOML-A20</strain>
    </source>
</reference>
<dbReference type="InterPro" id="IPR018647">
    <property type="entry name" value="SLFN_3-like_DNA/RNA_helicase"/>
</dbReference>
<evidence type="ECO:0000313" key="3">
    <source>
        <dbReference type="Proteomes" id="UP000469380"/>
    </source>
</evidence>